<keyword evidence="2" id="KW-1185">Reference proteome</keyword>
<dbReference type="Proteomes" id="UP001150217">
    <property type="component" value="Unassembled WGS sequence"/>
</dbReference>
<proteinExistence type="predicted"/>
<evidence type="ECO:0000313" key="1">
    <source>
        <dbReference type="EMBL" id="KAJ4498867.1"/>
    </source>
</evidence>
<dbReference type="EMBL" id="JANVFT010000013">
    <property type="protein sequence ID" value="KAJ4498867.1"/>
    <property type="molecule type" value="Genomic_DNA"/>
</dbReference>
<gene>
    <name evidence="1" type="ORF">C8R41DRAFT_915974</name>
</gene>
<evidence type="ECO:0000313" key="2">
    <source>
        <dbReference type="Proteomes" id="UP001150217"/>
    </source>
</evidence>
<name>A0ABQ8VTD8_9AGAR</name>
<protein>
    <submittedName>
        <fullName evidence="1">Uncharacterized protein</fullName>
    </submittedName>
</protein>
<dbReference type="SUPFAM" id="SSF55347">
    <property type="entry name" value="Glyceraldehyde-3-phosphate dehydrogenase-like, C-terminal domain"/>
    <property type="match status" value="1"/>
</dbReference>
<comment type="caution">
    <text evidence="1">The sequence shown here is derived from an EMBL/GenBank/DDBJ whole genome shotgun (WGS) entry which is preliminary data.</text>
</comment>
<organism evidence="1 2">
    <name type="scientific">Lentinula lateritia</name>
    <dbReference type="NCBI Taxonomy" id="40482"/>
    <lineage>
        <taxon>Eukaryota</taxon>
        <taxon>Fungi</taxon>
        <taxon>Dikarya</taxon>
        <taxon>Basidiomycota</taxon>
        <taxon>Agaricomycotina</taxon>
        <taxon>Agaricomycetes</taxon>
        <taxon>Agaricomycetidae</taxon>
        <taxon>Agaricales</taxon>
        <taxon>Marasmiineae</taxon>
        <taxon>Omphalotaceae</taxon>
        <taxon>Lentinula</taxon>
    </lineage>
</organism>
<sequence length="124" mass="13340">MLANDWEASSTWNDFGCRRETISGNFDIHNILVTHQILDPKLGGGTLLDLGHCSLVWAIMALYEGPVNGATNPTITGSILKTPMTGVDCNTSFTLNFSQSNLAAQAVLSCSINIDDLDPDLTIQ</sequence>
<dbReference type="Gene3D" id="3.30.360.10">
    <property type="entry name" value="Dihydrodipicolinate Reductase, domain 2"/>
    <property type="match status" value="1"/>
</dbReference>
<reference evidence="1" key="1">
    <citation type="submission" date="2022-08" db="EMBL/GenBank/DDBJ databases">
        <title>A Global Phylogenomic Analysis of the Shiitake Genus Lentinula.</title>
        <authorList>
            <consortium name="DOE Joint Genome Institute"/>
            <person name="Sierra-Patev S."/>
            <person name="Min B."/>
            <person name="Naranjo-Ortiz M."/>
            <person name="Looney B."/>
            <person name="Konkel Z."/>
            <person name="Slot J.C."/>
            <person name="Sakamoto Y."/>
            <person name="Steenwyk J.L."/>
            <person name="Rokas A."/>
            <person name="Carro J."/>
            <person name="Camarero S."/>
            <person name="Ferreira P."/>
            <person name="Molpeceres G."/>
            <person name="Ruiz-Duenas F.J."/>
            <person name="Serrano A."/>
            <person name="Henrissat B."/>
            <person name="Drula E."/>
            <person name="Hughes K.W."/>
            <person name="Mata J.L."/>
            <person name="Ishikawa N.K."/>
            <person name="Vargas-Isla R."/>
            <person name="Ushijima S."/>
            <person name="Smith C.A."/>
            <person name="Ahrendt S."/>
            <person name="Andreopoulos W."/>
            <person name="He G."/>
            <person name="Labutti K."/>
            <person name="Lipzen A."/>
            <person name="Ng V."/>
            <person name="Riley R."/>
            <person name="Sandor L."/>
            <person name="Barry K."/>
            <person name="Martinez A.T."/>
            <person name="Xiao Y."/>
            <person name="Gibbons J.G."/>
            <person name="Terashima K."/>
            <person name="Grigoriev I.V."/>
            <person name="Hibbett D.S."/>
        </authorList>
    </citation>
    <scope>NUCLEOTIDE SEQUENCE</scope>
    <source>
        <strain evidence="1">RHP3577 ss4</strain>
    </source>
</reference>
<accession>A0ABQ8VTD8</accession>